<dbReference type="Proteomes" id="UP000011760">
    <property type="component" value="Chromosome"/>
</dbReference>
<dbReference type="PATRIC" id="fig|1121353.3.peg.168"/>
<dbReference type="AlphaFoldDB" id="M1TMQ6"/>
<dbReference type="STRING" id="1121353.H924_00790"/>
<accession>M1TMQ6</accession>
<evidence type="ECO:0000313" key="1">
    <source>
        <dbReference type="EMBL" id="AGG65616.1"/>
    </source>
</evidence>
<reference evidence="1 2" key="1">
    <citation type="submission" date="2013-02" db="EMBL/GenBank/DDBJ databases">
        <title>The complete genome sequence of Corynebacterium callunae DSM 20147.</title>
        <authorList>
            <person name="Ruckert C."/>
            <person name="Albersmeier A."/>
            <person name="Kalinowski J."/>
        </authorList>
    </citation>
    <scope>NUCLEOTIDE SEQUENCE [LARGE SCALE GENOMIC DNA]</scope>
    <source>
        <strain evidence="1 2">DSM 20147</strain>
    </source>
</reference>
<organism evidence="1 2">
    <name type="scientific">Corynebacterium callunae DSM 20147</name>
    <dbReference type="NCBI Taxonomy" id="1121353"/>
    <lineage>
        <taxon>Bacteria</taxon>
        <taxon>Bacillati</taxon>
        <taxon>Actinomycetota</taxon>
        <taxon>Actinomycetes</taxon>
        <taxon>Mycobacteriales</taxon>
        <taxon>Corynebacteriaceae</taxon>
        <taxon>Corynebacterium</taxon>
    </lineage>
</organism>
<proteinExistence type="predicted"/>
<evidence type="ECO:0000313" key="2">
    <source>
        <dbReference type="Proteomes" id="UP000011760"/>
    </source>
</evidence>
<dbReference type="eggNOG" id="ENOG5031JKC">
    <property type="taxonomic scope" value="Bacteria"/>
</dbReference>
<dbReference type="HOGENOM" id="CLU_1988374_0_0_11"/>
<keyword evidence="2" id="KW-1185">Reference proteome</keyword>
<gene>
    <name evidence="1" type="ORF">H924_00790</name>
</gene>
<dbReference type="EMBL" id="CP004354">
    <property type="protein sequence ID" value="AGG65616.1"/>
    <property type="molecule type" value="Genomic_DNA"/>
</dbReference>
<dbReference type="KEGG" id="ccn:H924_00790"/>
<name>M1TMQ6_9CORY</name>
<sequence length="135" mass="14588">MLGDMIKTQLESTSSDLAEDPLSYTAEIVKDLQHASTTVTVVVPEELEVEAFPELLSGAAESTRILGLEELHIIAHAQHLPALAVAASNIAHQLPEKFQFCEAESCTHVHPDDDTYLTADSLIQLGKQLGKKLSA</sequence>
<protein>
    <submittedName>
        <fullName evidence="1">Uncharacterized protein</fullName>
    </submittedName>
</protein>